<evidence type="ECO:0000256" key="6">
    <source>
        <dbReference type="ARBA" id="ARBA00022630"/>
    </source>
</evidence>
<dbReference type="EC" id="1.14.13.59" evidence="4"/>
<evidence type="ECO:0000256" key="8">
    <source>
        <dbReference type="ARBA" id="ARBA00022857"/>
    </source>
</evidence>
<keyword evidence="10 16" id="KW-0503">Monooxygenase</keyword>
<dbReference type="Pfam" id="PF13434">
    <property type="entry name" value="Lys_Orn_oxgnase"/>
    <property type="match status" value="1"/>
</dbReference>
<evidence type="ECO:0000256" key="11">
    <source>
        <dbReference type="ARBA" id="ARBA00029939"/>
    </source>
</evidence>
<evidence type="ECO:0000256" key="7">
    <source>
        <dbReference type="ARBA" id="ARBA00022827"/>
    </source>
</evidence>
<dbReference type="GO" id="GO:0047091">
    <property type="term" value="F:L-lysine 6-monooxygenase (NADPH) activity"/>
    <property type="evidence" value="ECO:0007669"/>
    <property type="project" value="UniProtKB-EC"/>
</dbReference>
<dbReference type="SUPFAM" id="SSF51905">
    <property type="entry name" value="FAD/NAD(P)-binding domain"/>
    <property type="match status" value="2"/>
</dbReference>
<name>A0A7G7MD22_9PSEU</name>
<evidence type="ECO:0000256" key="12">
    <source>
        <dbReference type="ARBA" id="ARBA00031158"/>
    </source>
</evidence>
<gene>
    <name evidence="16" type="ORF">H6H00_21000</name>
</gene>
<dbReference type="Gene3D" id="3.50.50.60">
    <property type="entry name" value="FAD/NAD(P)-binding domain"/>
    <property type="match status" value="1"/>
</dbReference>
<keyword evidence="8" id="KW-0521">NADP</keyword>
<dbReference type="PRINTS" id="PR00411">
    <property type="entry name" value="PNDRDTASEI"/>
</dbReference>
<keyword evidence="6" id="KW-0285">Flavoprotein</keyword>
<comment type="catalytic activity">
    <reaction evidence="15">
        <text>L-lysine + NADPH + O2 = N(6)-hydroxy-L-lysine + NADP(+) + H2O</text>
        <dbReference type="Rhea" id="RHEA:23228"/>
        <dbReference type="ChEBI" id="CHEBI:15377"/>
        <dbReference type="ChEBI" id="CHEBI:15379"/>
        <dbReference type="ChEBI" id="CHEBI:32551"/>
        <dbReference type="ChEBI" id="CHEBI:57783"/>
        <dbReference type="ChEBI" id="CHEBI:57820"/>
        <dbReference type="ChEBI" id="CHEBI:58349"/>
        <dbReference type="EC" id="1.14.13.59"/>
    </reaction>
</comment>
<dbReference type="InterPro" id="IPR036188">
    <property type="entry name" value="FAD/NAD-bd_sf"/>
</dbReference>
<proteinExistence type="inferred from homology"/>
<evidence type="ECO:0000256" key="14">
    <source>
        <dbReference type="ARBA" id="ARBA00032738"/>
    </source>
</evidence>
<comment type="pathway">
    <text evidence="2">Siderophore biosynthesis.</text>
</comment>
<keyword evidence="7" id="KW-0274">FAD</keyword>
<dbReference type="AlphaFoldDB" id="A0A7G7MD22"/>
<dbReference type="KEGG" id="ppel:H6H00_21000"/>
<evidence type="ECO:0000256" key="13">
    <source>
        <dbReference type="ARBA" id="ARBA00032493"/>
    </source>
</evidence>
<evidence type="ECO:0000256" key="1">
    <source>
        <dbReference type="ARBA" id="ARBA00001974"/>
    </source>
</evidence>
<comment type="similarity">
    <text evidence="3">Belongs to the lysine N(6)-hydroxylase/L-ornithine N(5)-oxygenase family.</text>
</comment>
<evidence type="ECO:0000313" key="16">
    <source>
        <dbReference type="EMBL" id="QNG50683.1"/>
    </source>
</evidence>
<evidence type="ECO:0000256" key="10">
    <source>
        <dbReference type="ARBA" id="ARBA00023033"/>
    </source>
</evidence>
<dbReference type="EMBL" id="CP060131">
    <property type="protein sequence ID" value="QNG50683.1"/>
    <property type="molecule type" value="Genomic_DNA"/>
</dbReference>
<evidence type="ECO:0000256" key="15">
    <source>
        <dbReference type="ARBA" id="ARBA00048407"/>
    </source>
</evidence>
<keyword evidence="9" id="KW-0560">Oxidoreductase</keyword>
<evidence type="ECO:0000313" key="17">
    <source>
        <dbReference type="Proteomes" id="UP000515728"/>
    </source>
</evidence>
<dbReference type="RefSeq" id="WP_185717445.1">
    <property type="nucleotide sequence ID" value="NZ_BAAAWI010000001.1"/>
</dbReference>
<evidence type="ECO:0000256" key="5">
    <source>
        <dbReference type="ARBA" id="ARBA00016406"/>
    </source>
</evidence>
<protein>
    <recommendedName>
        <fullName evidence="5">L-lysine N6-monooxygenase MbtG</fullName>
        <ecNumber evidence="4">1.14.13.59</ecNumber>
    </recommendedName>
    <alternativeName>
        <fullName evidence="14">Lysine 6-N-hydroxylase</fullName>
    </alternativeName>
    <alternativeName>
        <fullName evidence="13">Lysine N6-hydroxylase</fullName>
    </alternativeName>
    <alternativeName>
        <fullName evidence="11">Lysine-N-oxygenase</fullName>
    </alternativeName>
    <alternativeName>
        <fullName evidence="12">Mycobactin synthase protein G</fullName>
    </alternativeName>
</protein>
<dbReference type="Proteomes" id="UP000515728">
    <property type="component" value="Chromosome"/>
</dbReference>
<dbReference type="InterPro" id="IPR025700">
    <property type="entry name" value="Lys/Orn_oxygenase"/>
</dbReference>
<dbReference type="PANTHER" id="PTHR42802">
    <property type="entry name" value="MONOOXYGENASE"/>
    <property type="match status" value="1"/>
</dbReference>
<reference evidence="16 17" key="1">
    <citation type="submission" date="2020-08" db="EMBL/GenBank/DDBJ databases">
        <authorList>
            <person name="Mo P."/>
        </authorList>
    </citation>
    <scope>NUCLEOTIDE SEQUENCE [LARGE SCALE GENOMIC DNA]</scope>
    <source>
        <strain evidence="16 17">CGMCC 4.1532</strain>
    </source>
</reference>
<dbReference type="PANTHER" id="PTHR42802:SF1">
    <property type="entry name" value="L-ORNITHINE N(5)-MONOOXYGENASE"/>
    <property type="match status" value="1"/>
</dbReference>
<sequence>MPQLRSADAGRRAVHDLVGIGFGPSNLALAIALDEHGEGRVAARFVERQAEFGWHRGMLIEDATMQVSFLKDLATLRNPTSRYGFLSYLHDRGRLVDFINYGTSFPTRLEFHDYLEWAASGFADRVDYGTTVVGVDTVPDDPELLDVRTADGGRLRTRNVVLATGLVPHLPEGVTAGRRTWHSRDLLAATAAAADAGIEVRRVIVVGAGQSAAEAADHLHRTFADAEVCAVFARYGYSPADDSSFANRVFDPSAVDDFFRAPNEVKDLILGYHGNTNYSVVDLDLIQALYRRHYHEKVSGRERLRFLNVSRVADVVETGDRVELAVESMVDRSREVLTADLVVYATGYRPSDPVGLLGAVAPRCRRDRLGRLDIGRDYRVATDDDLRAGIYVQGATEHTHGLSSTLLSNVAVRSGEIAASVVARRPAHRPAHLARAASGA</sequence>
<dbReference type="PRINTS" id="PR00368">
    <property type="entry name" value="FADPNR"/>
</dbReference>
<evidence type="ECO:0000256" key="9">
    <source>
        <dbReference type="ARBA" id="ARBA00023002"/>
    </source>
</evidence>
<evidence type="ECO:0000256" key="2">
    <source>
        <dbReference type="ARBA" id="ARBA00004924"/>
    </source>
</evidence>
<comment type="cofactor">
    <cofactor evidence="1">
        <name>FAD</name>
        <dbReference type="ChEBI" id="CHEBI:57692"/>
    </cofactor>
</comment>
<organism evidence="16 17">
    <name type="scientific">Pseudonocardia petroleophila</name>
    <dbReference type="NCBI Taxonomy" id="37331"/>
    <lineage>
        <taxon>Bacteria</taxon>
        <taxon>Bacillati</taxon>
        <taxon>Actinomycetota</taxon>
        <taxon>Actinomycetes</taxon>
        <taxon>Pseudonocardiales</taxon>
        <taxon>Pseudonocardiaceae</taxon>
        <taxon>Pseudonocardia</taxon>
    </lineage>
</organism>
<accession>A0A7G7MD22</accession>
<evidence type="ECO:0000256" key="3">
    <source>
        <dbReference type="ARBA" id="ARBA00007588"/>
    </source>
</evidence>
<evidence type="ECO:0000256" key="4">
    <source>
        <dbReference type="ARBA" id="ARBA00013076"/>
    </source>
</evidence>
<keyword evidence="17" id="KW-1185">Reference proteome</keyword>